<dbReference type="SUPFAM" id="SSF48557">
    <property type="entry name" value="L-aspartase-like"/>
    <property type="match status" value="1"/>
</dbReference>
<dbReference type="PANTHER" id="PTHR43814:SF1">
    <property type="entry name" value="ARGININOSUCCINATE LYASE"/>
    <property type="match status" value="1"/>
</dbReference>
<keyword evidence="5" id="KW-0028">Amino-acid biosynthesis</keyword>
<dbReference type="EC" id="4.3.2.1" evidence="3 5"/>
<keyword evidence="5 8" id="KW-0456">Lyase</keyword>
<reference evidence="8 9" key="1">
    <citation type="journal article" date="2012" name="Stand. Genomic Sci.">
        <title>Complete genome sequence of Terriglobus saanensis type strain SP1PR4(T), an Acidobacteria from tundra soil.</title>
        <authorList>
            <person name="Rawat S.R."/>
            <person name="Mannisto M.K."/>
            <person name="Starovoytov V."/>
            <person name="Goodwin L."/>
            <person name="Nolan M."/>
            <person name="Hauser L."/>
            <person name="Land M."/>
            <person name="Davenport K.W."/>
            <person name="Woyke T."/>
            <person name="Haggblom M.M."/>
        </authorList>
    </citation>
    <scope>NUCLEOTIDE SEQUENCE</scope>
    <source>
        <strain evidence="9">ATCC BAA-1853 / DSM 23119 / SP1PR4</strain>
    </source>
</reference>
<evidence type="ECO:0000256" key="5">
    <source>
        <dbReference type="HAMAP-Rule" id="MF_00006"/>
    </source>
</evidence>
<dbReference type="FunFam" id="1.20.200.10:FF:000015">
    <property type="entry name" value="argininosuccinate lyase isoform X2"/>
    <property type="match status" value="1"/>
</dbReference>
<name>E8V7T7_TERSS</name>
<dbReference type="InterPro" id="IPR009049">
    <property type="entry name" value="Argininosuccinate_lyase"/>
</dbReference>
<evidence type="ECO:0000259" key="7">
    <source>
        <dbReference type="Pfam" id="PF14698"/>
    </source>
</evidence>
<dbReference type="PANTHER" id="PTHR43814">
    <property type="entry name" value="ARGININOSUCCINATE LYASE"/>
    <property type="match status" value="1"/>
</dbReference>
<dbReference type="HOGENOM" id="CLU_027272_2_3_0"/>
<dbReference type="KEGG" id="tsa:AciPR4_2057"/>
<proteinExistence type="inferred from homology"/>
<comment type="similarity">
    <text evidence="5">Belongs to the lyase 1 family. Argininosuccinate lyase subfamily.</text>
</comment>
<feature type="domain" description="Argininosuccinate lyase C-terminal" evidence="7">
    <location>
        <begin position="363"/>
        <end position="430"/>
    </location>
</feature>
<dbReference type="Gene3D" id="1.20.200.10">
    <property type="entry name" value="Fumarase/aspartase (Central domain)"/>
    <property type="match status" value="1"/>
</dbReference>
<dbReference type="InterPro" id="IPR008948">
    <property type="entry name" value="L-Aspartase-like"/>
</dbReference>
<dbReference type="eggNOG" id="COG0165">
    <property type="taxonomic scope" value="Bacteria"/>
</dbReference>
<comment type="subcellular location">
    <subcellularLocation>
        <location evidence="5">Cytoplasm</location>
    </subcellularLocation>
</comment>
<protein>
    <recommendedName>
        <fullName evidence="3 5">Argininosuccinate lyase</fullName>
        <shortName evidence="5">ASAL</shortName>
        <ecNumber evidence="3 5">4.3.2.1</ecNumber>
    </recommendedName>
    <alternativeName>
        <fullName evidence="5">Arginosuccinase</fullName>
    </alternativeName>
</protein>
<keyword evidence="9" id="KW-1185">Reference proteome</keyword>
<evidence type="ECO:0000256" key="2">
    <source>
        <dbReference type="ARBA" id="ARBA00004941"/>
    </source>
</evidence>
<dbReference type="Pfam" id="PF00206">
    <property type="entry name" value="Lyase_1"/>
    <property type="match status" value="1"/>
</dbReference>
<dbReference type="InterPro" id="IPR000362">
    <property type="entry name" value="Fumarate_lyase_fam"/>
</dbReference>
<evidence type="ECO:0000313" key="9">
    <source>
        <dbReference type="Proteomes" id="UP000006844"/>
    </source>
</evidence>
<accession>E8V7T7</accession>
<dbReference type="PROSITE" id="PS00163">
    <property type="entry name" value="FUMARATE_LYASES"/>
    <property type="match status" value="1"/>
</dbReference>
<dbReference type="STRING" id="401053.AciPR4_2057"/>
<dbReference type="NCBIfam" id="TIGR00838">
    <property type="entry name" value="argH"/>
    <property type="match status" value="1"/>
</dbReference>
<dbReference type="PRINTS" id="PR00149">
    <property type="entry name" value="FUMRATELYASE"/>
</dbReference>
<dbReference type="GO" id="GO:0004056">
    <property type="term" value="F:argininosuccinate lyase activity"/>
    <property type="evidence" value="ECO:0007669"/>
    <property type="project" value="UniProtKB-UniRule"/>
</dbReference>
<dbReference type="InterPro" id="IPR024083">
    <property type="entry name" value="Fumarase/histidase_N"/>
</dbReference>
<gene>
    <name evidence="5" type="primary">argH</name>
    <name evidence="8" type="ordered locus">AciPR4_2057</name>
</gene>
<dbReference type="OrthoDB" id="9769623at2"/>
<dbReference type="CDD" id="cd01359">
    <property type="entry name" value="Argininosuccinate_lyase"/>
    <property type="match status" value="1"/>
</dbReference>
<evidence type="ECO:0000256" key="4">
    <source>
        <dbReference type="ARBA" id="ARBA00022571"/>
    </source>
</evidence>
<keyword evidence="4 5" id="KW-0055">Arginine biosynthesis</keyword>
<dbReference type="PRINTS" id="PR00145">
    <property type="entry name" value="ARGSUCLYASE"/>
</dbReference>
<comment type="catalytic activity">
    <reaction evidence="1 5">
        <text>2-(N(omega)-L-arginino)succinate = fumarate + L-arginine</text>
        <dbReference type="Rhea" id="RHEA:24020"/>
        <dbReference type="ChEBI" id="CHEBI:29806"/>
        <dbReference type="ChEBI" id="CHEBI:32682"/>
        <dbReference type="ChEBI" id="CHEBI:57472"/>
        <dbReference type="EC" id="4.3.2.1"/>
    </reaction>
</comment>
<dbReference type="GO" id="GO:0042450">
    <property type="term" value="P:L-arginine biosynthetic process via ornithine"/>
    <property type="evidence" value="ECO:0007669"/>
    <property type="project" value="UniProtKB-UniRule"/>
</dbReference>
<evidence type="ECO:0000256" key="3">
    <source>
        <dbReference type="ARBA" id="ARBA00012338"/>
    </source>
</evidence>
<dbReference type="RefSeq" id="WP_013568594.1">
    <property type="nucleotide sequence ID" value="NC_014963.1"/>
</dbReference>
<evidence type="ECO:0000313" key="8">
    <source>
        <dbReference type="EMBL" id="ADV82861.1"/>
    </source>
</evidence>
<dbReference type="UniPathway" id="UPA00068">
    <property type="reaction ID" value="UER00114"/>
</dbReference>
<dbReference type="GO" id="GO:0005829">
    <property type="term" value="C:cytosol"/>
    <property type="evidence" value="ECO:0007669"/>
    <property type="project" value="TreeGrafter"/>
</dbReference>
<dbReference type="InterPro" id="IPR022761">
    <property type="entry name" value="Fumarate_lyase_N"/>
</dbReference>
<evidence type="ECO:0000256" key="1">
    <source>
        <dbReference type="ARBA" id="ARBA00000985"/>
    </source>
</evidence>
<dbReference type="InterPro" id="IPR029419">
    <property type="entry name" value="Arg_succ_lyase_C"/>
</dbReference>
<organism evidence="8 9">
    <name type="scientific">Terriglobus saanensis (strain ATCC BAA-1853 / DSM 23119 / SP1PR4)</name>
    <dbReference type="NCBI Taxonomy" id="401053"/>
    <lineage>
        <taxon>Bacteria</taxon>
        <taxon>Pseudomonadati</taxon>
        <taxon>Acidobacteriota</taxon>
        <taxon>Terriglobia</taxon>
        <taxon>Terriglobales</taxon>
        <taxon>Acidobacteriaceae</taxon>
        <taxon>Terriglobus</taxon>
    </lineage>
</organism>
<dbReference type="Pfam" id="PF14698">
    <property type="entry name" value="ASL_C2"/>
    <property type="match status" value="1"/>
</dbReference>
<comment type="pathway">
    <text evidence="2 5">Amino-acid biosynthesis; L-arginine biosynthesis; L-arginine from L-ornithine and carbamoyl phosphate: step 3/3.</text>
</comment>
<sequence length="466" mass="50924">MWSGRFREPLNTAFEQWQRSFPFDWRLLPQEIAASKAHARMIAAAGILTDAELAEILRGLALVGESATKGDVVVSETPQAEDIHHFVELELTKHIGTLALKLHTGRSRNEQIATDLRLFTRDAIDAALRDLANWAEALVSLAESAGDAVMPSYTHLQRAEPVLVSHWLLAYVEMILRDASRFADARKRLNLCPLGSGAIAGATLALDRTIAAAELGFYAPTANSMDATSDRDFALEFAQAASTLGLHISRFAEELTLHATAEFGFLDLPEAFSTGSSAMPQKKNPDLTELIRGKSGRLLGAVTTLSMILKGLPLAYNKDMQETQEATFEVAATLGGMLPLLAPFTSALKFRFDRMEAAAQAGYLNAMAAATYLVYKGVPFRTAHEKIGHAVRFGLDSGRELNDLAVSELKQFGEEFGDDFHDSITLRATVDCHDVIGGTATKRVREALVSARERVRAMLKEQDHGR</sequence>
<dbReference type="Gene3D" id="1.10.40.30">
    <property type="entry name" value="Fumarase/aspartase (C-terminal domain)"/>
    <property type="match status" value="1"/>
</dbReference>
<evidence type="ECO:0000259" key="6">
    <source>
        <dbReference type="Pfam" id="PF00206"/>
    </source>
</evidence>
<dbReference type="EMBL" id="CP002467">
    <property type="protein sequence ID" value="ADV82861.1"/>
    <property type="molecule type" value="Genomic_DNA"/>
</dbReference>
<feature type="domain" description="Fumarate lyase N-terminal" evidence="6">
    <location>
        <begin position="4"/>
        <end position="300"/>
    </location>
</feature>
<dbReference type="Proteomes" id="UP000006844">
    <property type="component" value="Chromosome"/>
</dbReference>
<keyword evidence="5" id="KW-0963">Cytoplasm</keyword>
<dbReference type="AlphaFoldDB" id="E8V7T7"/>
<dbReference type="Gene3D" id="1.10.275.10">
    <property type="entry name" value="Fumarase/aspartase (N-terminal domain)"/>
    <property type="match status" value="1"/>
</dbReference>
<dbReference type="HAMAP" id="MF_00006">
    <property type="entry name" value="Arg_succ_lyase"/>
    <property type="match status" value="1"/>
</dbReference>
<dbReference type="InterPro" id="IPR020557">
    <property type="entry name" value="Fumarate_lyase_CS"/>
</dbReference>